<name>A0A2M9ZB43_9LEPT</name>
<dbReference type="Gene3D" id="3.40.50.1110">
    <property type="entry name" value="SGNH hydrolase"/>
    <property type="match status" value="1"/>
</dbReference>
<keyword evidence="5" id="KW-1185">Reference proteome</keyword>
<feature type="signal peptide" evidence="1">
    <location>
        <begin position="1"/>
        <end position="24"/>
    </location>
</feature>
<keyword evidence="1" id="KW-0732">Signal</keyword>
<dbReference type="AlphaFoldDB" id="A0A2M9ZB43"/>
<reference evidence="3 4" key="1">
    <citation type="submission" date="2017-07" db="EMBL/GenBank/DDBJ databases">
        <title>Leptospira spp. isolated from tropical soils.</title>
        <authorList>
            <person name="Thibeaux R."/>
            <person name="Iraola G."/>
            <person name="Ferres I."/>
            <person name="Bierque E."/>
            <person name="Girault D."/>
            <person name="Soupe-Gilbert M.-E."/>
            <person name="Picardeau M."/>
            <person name="Goarant C."/>
        </authorList>
    </citation>
    <scope>NUCLEOTIDE SEQUENCE [LARGE SCALE GENOMIC DNA]</scope>
    <source>
        <strain evidence="3 4">FH2-C-A2</strain>
    </source>
</reference>
<evidence type="ECO:0000313" key="5">
    <source>
        <dbReference type="Proteomes" id="UP001580391"/>
    </source>
</evidence>
<evidence type="ECO:0008006" key="6">
    <source>
        <dbReference type="Google" id="ProtNLM"/>
    </source>
</evidence>
<dbReference type="Proteomes" id="UP000231912">
    <property type="component" value="Unassembled WGS sequence"/>
</dbReference>
<gene>
    <name evidence="2" type="ORF">ACE5IX_14675</name>
    <name evidence="3" type="ORF">CH371_12005</name>
</gene>
<dbReference type="SUPFAM" id="SSF52266">
    <property type="entry name" value="SGNH hydrolase"/>
    <property type="match status" value="1"/>
</dbReference>
<evidence type="ECO:0000256" key="1">
    <source>
        <dbReference type="SAM" id="SignalP"/>
    </source>
</evidence>
<dbReference type="Proteomes" id="UP001580391">
    <property type="component" value="Unassembled WGS sequence"/>
</dbReference>
<reference evidence="2 5" key="2">
    <citation type="submission" date="2024-09" db="EMBL/GenBank/DDBJ databases">
        <title>Taxonomic and Genotyping Characterization of Leptospira Strains isolated from Multiple Sources in Colombia highlights the importance of intermediate species.</title>
        <authorList>
            <person name="Torres Higuera L."/>
            <person name="Rojas Tapias D."/>
            <person name="Jimenez Velasquez S."/>
            <person name="Renjifo Ibanez C."/>
        </authorList>
    </citation>
    <scope>NUCLEOTIDE SEQUENCE [LARGE SCALE GENOMIC DNA]</scope>
    <source>
        <strain evidence="2 5">Lep080</strain>
    </source>
</reference>
<dbReference type="EMBL" id="NPDT01000004">
    <property type="protein sequence ID" value="PJZ65645.1"/>
    <property type="molecule type" value="Genomic_DNA"/>
</dbReference>
<feature type="chain" id="PRO_5043159197" description="SGNH/GDSL hydrolase family protein" evidence="1">
    <location>
        <begin position="25"/>
        <end position="424"/>
    </location>
</feature>
<proteinExistence type="predicted"/>
<protein>
    <recommendedName>
        <fullName evidence="6">SGNH/GDSL hydrolase family protein</fullName>
    </recommendedName>
</protein>
<dbReference type="RefSeq" id="WP_016544533.1">
    <property type="nucleotide sequence ID" value="NZ_JBHILI010000009.1"/>
</dbReference>
<evidence type="ECO:0000313" key="2">
    <source>
        <dbReference type="EMBL" id="MFB5737766.1"/>
    </source>
</evidence>
<evidence type="ECO:0000313" key="4">
    <source>
        <dbReference type="Proteomes" id="UP000231912"/>
    </source>
</evidence>
<accession>A0A2M9ZB43</accession>
<sequence length="424" mass="46532">MKDKNLWKILCGFFLIVSASAISAQSQAQMFARPGVIGDSLSQGFYGATVEEKTQNWAYPVLVSKQAGSNVTYNVLKGPYINLEDVLKGDCGVFCIASSIIGGNGATVGLPTHAGITGADYTTVLQTSGQCENINATTWAKEWYWATWYWYTYRWVQVPDCQSPDKFHQFGLRNSGTQLQVMQSVRPTFLFGTAAANHVLCTALSTSTDCLDQTRFLNDIRSTMSKMAAIGSIKGGVLFTVPNVTAIAFLENYSDPQGRANYSGLKAFFRSSVSDPSQVLDKNEVATITNFLTSLNNEVKSQAVAMGFALADLKVLFDDLKENGRLIQSPSGYSPGYAKANWPLPGQPGIFGLDGVHPNMYGHSVFANELIKAINSKYGYSIPQVSEYTAWYYDSLNRNPIDLKKFLTDTLFGQFISWVIGIFV</sequence>
<dbReference type="InterPro" id="IPR036514">
    <property type="entry name" value="SGNH_hydro_sf"/>
</dbReference>
<organism evidence="3 4">
    <name type="scientific">Leptospira wolffii</name>
    <dbReference type="NCBI Taxonomy" id="409998"/>
    <lineage>
        <taxon>Bacteria</taxon>
        <taxon>Pseudomonadati</taxon>
        <taxon>Spirochaetota</taxon>
        <taxon>Spirochaetia</taxon>
        <taxon>Leptospirales</taxon>
        <taxon>Leptospiraceae</taxon>
        <taxon>Leptospira</taxon>
    </lineage>
</organism>
<comment type="caution">
    <text evidence="3">The sequence shown here is derived from an EMBL/GenBank/DDBJ whole genome shotgun (WGS) entry which is preliminary data.</text>
</comment>
<dbReference type="EMBL" id="JBHILJ010000008">
    <property type="protein sequence ID" value="MFB5737766.1"/>
    <property type="molecule type" value="Genomic_DNA"/>
</dbReference>
<evidence type="ECO:0000313" key="3">
    <source>
        <dbReference type="EMBL" id="PJZ65645.1"/>
    </source>
</evidence>
<dbReference type="GO" id="GO:0016788">
    <property type="term" value="F:hydrolase activity, acting on ester bonds"/>
    <property type="evidence" value="ECO:0007669"/>
    <property type="project" value="UniProtKB-ARBA"/>
</dbReference>